<sequence>MVNGLPTKGWRSASVSRPRKPRASSWALYHKSELTELITNITSLINSIERLFPAIQAQLALVEWEIRELRDSEALEHVEKAAQGVDDMLFQAARETRTGHQYSNVKIEGRGPLGDMFGSDWKGDAVGLSPSYNDVLLDQDGKASMGNKYSGKDFGKIDTLGDLVCFD</sequence>
<accession>A0A1S9S1B2</accession>
<reference evidence="3" key="1">
    <citation type="submission" date="2015-09" db="EMBL/GenBank/DDBJ databases">
        <authorList>
            <person name="Fill T.P."/>
            <person name="Baretta J.F."/>
            <person name="de Almeida L.G."/>
            <person name="Rocha M."/>
            <person name="de Souza D.H."/>
            <person name="Malavazi I."/>
            <person name="Cerdeira L.T."/>
            <person name="Hong H."/>
            <person name="Samborskyy M."/>
            <person name="de Vasconcelos A.T."/>
            <person name="Leadlay P."/>
            <person name="Rodrigues-Filho E."/>
        </authorList>
    </citation>
    <scope>NUCLEOTIDE SEQUENCE [LARGE SCALE GENOMIC DNA]</scope>
    <source>
        <strain evidence="3">LaBioMMi 136</strain>
    </source>
</reference>
<dbReference type="InterPro" id="IPR038305">
    <property type="entry name" value="HeLo_sf"/>
</dbReference>
<organism evidence="2 3">
    <name type="scientific">Penicillium brasilianum</name>
    <dbReference type="NCBI Taxonomy" id="104259"/>
    <lineage>
        <taxon>Eukaryota</taxon>
        <taxon>Fungi</taxon>
        <taxon>Dikarya</taxon>
        <taxon>Ascomycota</taxon>
        <taxon>Pezizomycotina</taxon>
        <taxon>Eurotiomycetes</taxon>
        <taxon>Eurotiomycetidae</taxon>
        <taxon>Eurotiales</taxon>
        <taxon>Aspergillaceae</taxon>
        <taxon>Penicillium</taxon>
    </lineage>
</organism>
<dbReference type="InterPro" id="IPR029498">
    <property type="entry name" value="HeLo_dom"/>
</dbReference>
<dbReference type="EMBL" id="LJBN01000008">
    <property type="protein sequence ID" value="OOQ91310.1"/>
    <property type="molecule type" value="Genomic_DNA"/>
</dbReference>
<gene>
    <name evidence="2" type="ORF">PEBR_00331</name>
</gene>
<proteinExistence type="predicted"/>
<evidence type="ECO:0000313" key="3">
    <source>
        <dbReference type="Proteomes" id="UP000190744"/>
    </source>
</evidence>
<dbReference type="Pfam" id="PF14479">
    <property type="entry name" value="HeLo"/>
    <property type="match status" value="1"/>
</dbReference>
<comment type="caution">
    <text evidence="2">The sequence shown here is derived from an EMBL/GenBank/DDBJ whole genome shotgun (WGS) entry which is preliminary data.</text>
</comment>
<dbReference type="Proteomes" id="UP000190744">
    <property type="component" value="Unassembled WGS sequence"/>
</dbReference>
<protein>
    <recommendedName>
        <fullName evidence="1">Prion-inhibition and propagation HeLo domain-containing protein</fullName>
    </recommendedName>
</protein>
<evidence type="ECO:0000259" key="1">
    <source>
        <dbReference type="Pfam" id="PF14479"/>
    </source>
</evidence>
<dbReference type="AlphaFoldDB" id="A0A1S9S1B2"/>
<name>A0A1S9S1B2_PENBI</name>
<evidence type="ECO:0000313" key="2">
    <source>
        <dbReference type="EMBL" id="OOQ91310.1"/>
    </source>
</evidence>
<dbReference type="Gene3D" id="1.20.120.1020">
    <property type="entry name" value="Prion-inhibition and propagation, HeLo domain"/>
    <property type="match status" value="1"/>
</dbReference>
<feature type="domain" description="Prion-inhibition and propagation HeLo" evidence="1">
    <location>
        <begin position="20"/>
        <end position="77"/>
    </location>
</feature>